<protein>
    <recommendedName>
        <fullName evidence="1">VOC domain-containing protein</fullName>
    </recommendedName>
</protein>
<feature type="domain" description="VOC" evidence="1">
    <location>
        <begin position="13"/>
        <end position="134"/>
    </location>
</feature>
<dbReference type="Pfam" id="PF00903">
    <property type="entry name" value="Glyoxalase"/>
    <property type="match status" value="1"/>
</dbReference>
<dbReference type="InterPro" id="IPR004360">
    <property type="entry name" value="Glyas_Fos-R_dOase_dom"/>
</dbReference>
<accession>A0ABR1UG93</accession>
<evidence type="ECO:0000313" key="2">
    <source>
        <dbReference type="EMBL" id="KAK8057126.1"/>
    </source>
</evidence>
<name>A0ABR1UG93_9PEZI</name>
<evidence type="ECO:0000259" key="1">
    <source>
        <dbReference type="PROSITE" id="PS51819"/>
    </source>
</evidence>
<dbReference type="InterPro" id="IPR029068">
    <property type="entry name" value="Glyas_Bleomycin-R_OHBP_Dase"/>
</dbReference>
<organism evidence="2 3">
    <name type="scientific">Apiospora saccharicola</name>
    <dbReference type="NCBI Taxonomy" id="335842"/>
    <lineage>
        <taxon>Eukaryota</taxon>
        <taxon>Fungi</taxon>
        <taxon>Dikarya</taxon>
        <taxon>Ascomycota</taxon>
        <taxon>Pezizomycotina</taxon>
        <taxon>Sordariomycetes</taxon>
        <taxon>Xylariomycetidae</taxon>
        <taxon>Amphisphaeriales</taxon>
        <taxon>Apiosporaceae</taxon>
        <taxon>Apiospora</taxon>
    </lineage>
</organism>
<dbReference type="Gene3D" id="3.10.180.10">
    <property type="entry name" value="2,3-Dihydroxybiphenyl 1,2-Dioxygenase, domain 1"/>
    <property type="match status" value="1"/>
</dbReference>
<reference evidence="2 3" key="1">
    <citation type="submission" date="2023-01" db="EMBL/GenBank/DDBJ databases">
        <title>Analysis of 21 Apiospora genomes using comparative genomics revels a genus with tremendous synthesis potential of carbohydrate active enzymes and secondary metabolites.</title>
        <authorList>
            <person name="Sorensen T."/>
        </authorList>
    </citation>
    <scope>NUCLEOTIDE SEQUENCE [LARGE SCALE GENOMIC DNA]</scope>
    <source>
        <strain evidence="2 3">CBS 83171</strain>
    </source>
</reference>
<dbReference type="SUPFAM" id="SSF54593">
    <property type="entry name" value="Glyoxalase/Bleomycin resistance protein/Dihydroxybiphenyl dioxygenase"/>
    <property type="match status" value="1"/>
</dbReference>
<dbReference type="InterPro" id="IPR037523">
    <property type="entry name" value="VOC_core"/>
</dbReference>
<comment type="caution">
    <text evidence="2">The sequence shown here is derived from an EMBL/GenBank/DDBJ whole genome shotgun (WGS) entry which is preliminary data.</text>
</comment>
<gene>
    <name evidence="2" type="ORF">PG996_011063</name>
</gene>
<dbReference type="PROSITE" id="PS51819">
    <property type="entry name" value="VOC"/>
    <property type="match status" value="1"/>
</dbReference>
<dbReference type="EMBL" id="JAQQWM010000007">
    <property type="protein sequence ID" value="KAK8057126.1"/>
    <property type="molecule type" value="Genomic_DNA"/>
</dbReference>
<evidence type="ECO:0000313" key="3">
    <source>
        <dbReference type="Proteomes" id="UP001446871"/>
    </source>
</evidence>
<dbReference type="Proteomes" id="UP001446871">
    <property type="component" value="Unassembled WGS sequence"/>
</dbReference>
<proteinExistence type="predicted"/>
<keyword evidence="3" id="KW-1185">Reference proteome</keyword>
<sequence>MASSALKPVSPTDLCHVVLQTTPANFEPMIQFYLTALNATVIHQTHSLCFVAYDDEHHGIALAANEALNPKDPARPQVGMHHIAFGFARLADLADGYEYRASQGIRPVRCLNHGISTSMYYADPDGNQVELQVNSFDTPDETTAYMASPAFVDNPNGVEFDADEFLRRVRSGLEDDVAIKQRPDGGE</sequence>